<dbReference type="AlphaFoldDB" id="A0A2H3DJC1"/>
<evidence type="ECO:0000313" key="3">
    <source>
        <dbReference type="EMBL" id="PBK95325.1"/>
    </source>
</evidence>
<evidence type="ECO:0000256" key="1">
    <source>
        <dbReference type="ARBA" id="ARBA00007274"/>
    </source>
</evidence>
<dbReference type="InterPro" id="IPR051159">
    <property type="entry name" value="Hexapeptide_acetyltransf"/>
</dbReference>
<dbReference type="Proteomes" id="UP000217790">
    <property type="component" value="Unassembled WGS sequence"/>
</dbReference>
<dbReference type="InParanoid" id="A0A2H3DJC1"/>
<sequence length="175" mass="19268">MEPEPPVAARHRARILYFPTHSGQERKEILAELLNASVSNLNSLYVEPPLYVDYGTNIELKGSFYANYNTTVFYCATITIGTRVYIGPNVSLYAATCGISVKERQTILERTSEIVVGNDCWIGGGDNTQADVVLGQRCTVGTGSIVTKSLPDRCVVSHDSESFVDLSIFKRPMEP</sequence>
<keyword evidence="2" id="KW-0808">Transferase</keyword>
<dbReference type="EMBL" id="KZ293652">
    <property type="protein sequence ID" value="PBK95325.1"/>
    <property type="molecule type" value="Genomic_DNA"/>
</dbReference>
<evidence type="ECO:0000256" key="2">
    <source>
        <dbReference type="ARBA" id="ARBA00022679"/>
    </source>
</evidence>
<organism evidence="3 4">
    <name type="scientific">Armillaria gallica</name>
    <name type="common">Bulbous honey fungus</name>
    <name type="synonym">Armillaria bulbosa</name>
    <dbReference type="NCBI Taxonomy" id="47427"/>
    <lineage>
        <taxon>Eukaryota</taxon>
        <taxon>Fungi</taxon>
        <taxon>Dikarya</taxon>
        <taxon>Basidiomycota</taxon>
        <taxon>Agaricomycotina</taxon>
        <taxon>Agaricomycetes</taxon>
        <taxon>Agaricomycetidae</taxon>
        <taxon>Agaricales</taxon>
        <taxon>Marasmiineae</taxon>
        <taxon>Physalacriaceae</taxon>
        <taxon>Armillaria</taxon>
    </lineage>
</organism>
<comment type="similarity">
    <text evidence="1">Belongs to the transferase hexapeptide repeat family.</text>
</comment>
<dbReference type="InterPro" id="IPR011004">
    <property type="entry name" value="Trimer_LpxA-like_sf"/>
</dbReference>
<reference evidence="4" key="1">
    <citation type="journal article" date="2017" name="Nat. Ecol. Evol.">
        <title>Genome expansion and lineage-specific genetic innovations in the forest pathogenic fungi Armillaria.</title>
        <authorList>
            <person name="Sipos G."/>
            <person name="Prasanna A.N."/>
            <person name="Walter M.C."/>
            <person name="O'Connor E."/>
            <person name="Balint B."/>
            <person name="Krizsan K."/>
            <person name="Kiss B."/>
            <person name="Hess J."/>
            <person name="Varga T."/>
            <person name="Slot J."/>
            <person name="Riley R."/>
            <person name="Boka B."/>
            <person name="Rigling D."/>
            <person name="Barry K."/>
            <person name="Lee J."/>
            <person name="Mihaltcheva S."/>
            <person name="LaButti K."/>
            <person name="Lipzen A."/>
            <person name="Waldron R."/>
            <person name="Moloney N.M."/>
            <person name="Sperisen C."/>
            <person name="Kredics L."/>
            <person name="Vagvoelgyi C."/>
            <person name="Patrignani A."/>
            <person name="Fitzpatrick D."/>
            <person name="Nagy I."/>
            <person name="Doyle S."/>
            <person name="Anderson J.B."/>
            <person name="Grigoriev I.V."/>
            <person name="Gueldener U."/>
            <person name="Muensterkoetter M."/>
            <person name="Nagy L.G."/>
        </authorList>
    </citation>
    <scope>NUCLEOTIDE SEQUENCE [LARGE SCALE GENOMIC DNA]</scope>
    <source>
        <strain evidence="4">Ar21-2</strain>
    </source>
</reference>
<dbReference type="STRING" id="47427.A0A2H3DJC1"/>
<dbReference type="OrthoDB" id="25818at2759"/>
<name>A0A2H3DJC1_ARMGA</name>
<dbReference type="PANTHER" id="PTHR23416">
    <property type="entry name" value="SIALIC ACID SYNTHASE-RELATED"/>
    <property type="match status" value="1"/>
</dbReference>
<proteinExistence type="inferred from homology"/>
<dbReference type="FunCoup" id="A0A2H3DJC1">
    <property type="interactions" value="8"/>
</dbReference>
<gene>
    <name evidence="3" type="ORF">ARMGADRAFT_796398</name>
</gene>
<dbReference type="SUPFAM" id="SSF51161">
    <property type="entry name" value="Trimeric LpxA-like enzymes"/>
    <property type="match status" value="1"/>
</dbReference>
<accession>A0A2H3DJC1</accession>
<keyword evidence="4" id="KW-1185">Reference proteome</keyword>
<protein>
    <submittedName>
        <fullName evidence="3">Trimeric LpxA-like protein</fullName>
    </submittedName>
</protein>
<evidence type="ECO:0000313" key="4">
    <source>
        <dbReference type="Proteomes" id="UP000217790"/>
    </source>
</evidence>
<dbReference type="GO" id="GO:0008374">
    <property type="term" value="F:O-acyltransferase activity"/>
    <property type="evidence" value="ECO:0007669"/>
    <property type="project" value="TreeGrafter"/>
</dbReference>
<dbReference type="PANTHER" id="PTHR23416:SF23">
    <property type="entry name" value="ACETYLTRANSFERASE C18B11.09C-RELATED"/>
    <property type="match status" value="1"/>
</dbReference>
<dbReference type="Gene3D" id="2.160.10.10">
    <property type="entry name" value="Hexapeptide repeat proteins"/>
    <property type="match status" value="1"/>
</dbReference>